<dbReference type="STRING" id="1121305.CLCOL_14130"/>
<gene>
    <name evidence="11" type="primary">mepA_3</name>
    <name evidence="11" type="ORF">CLCOL_14130</name>
</gene>
<feature type="transmembrane region" description="Helical" evidence="10">
    <location>
        <begin position="401"/>
        <end position="419"/>
    </location>
</feature>
<feature type="transmembrane region" description="Helical" evidence="10">
    <location>
        <begin position="270"/>
        <end position="293"/>
    </location>
</feature>
<evidence type="ECO:0000256" key="4">
    <source>
        <dbReference type="ARBA" id="ARBA00022448"/>
    </source>
</evidence>
<evidence type="ECO:0000256" key="8">
    <source>
        <dbReference type="ARBA" id="ARBA00023136"/>
    </source>
</evidence>
<keyword evidence="7 10" id="KW-1133">Transmembrane helix</keyword>
<sequence>MDRSEELRSESVKKLLLKFSIPAIIGMIVNALYNIVDRMFIGHIGQGVGEKALTGVGITMPISTIIMAFGMLVGIGASTLISIKLGEGNKKDAEKILNIAFILSIIISVIISILGIIFLDTILKALGADEESIFYAKQYISIIILGAILQNIGFGLNNIIRSEGNPKIAMRTMLVGAISNTILDPIFIFDFGLGLGIRGAAIATIISQAVNSTLVMHYFISKNSGSILKIKKSNLKPNKAIVLEILTIGLSPFSMQIAASAVSALYNKGLIVYGGNIAVAAMSIISSISLLIFMPIFGINQGSQPILGYNYGAKSYERVKKTLRFAIISGVCIASLGFILVQFFPHILFKAFANDAPELTKLGSRGMRIDLIFLPIVGYQIVASNYFQAVGKAKISIFLSFLRQVIVLIPIILILPKFFGLDGIWLSQPIADIVAALLTSFFLFKEMKQINRIEKFEKNKKEII</sequence>
<evidence type="ECO:0000256" key="6">
    <source>
        <dbReference type="ARBA" id="ARBA00022692"/>
    </source>
</evidence>
<evidence type="ECO:0000256" key="9">
    <source>
        <dbReference type="ARBA" id="ARBA00023251"/>
    </source>
</evidence>
<feature type="transmembrane region" description="Helical" evidence="10">
    <location>
        <begin position="369"/>
        <end position="389"/>
    </location>
</feature>
<feature type="transmembrane region" description="Helical" evidence="10">
    <location>
        <begin position="199"/>
        <end position="220"/>
    </location>
</feature>
<accession>A0A151AMX6</accession>
<feature type="transmembrane region" description="Helical" evidence="10">
    <location>
        <begin position="425"/>
        <end position="444"/>
    </location>
</feature>
<evidence type="ECO:0000256" key="3">
    <source>
        <dbReference type="ARBA" id="ARBA00022106"/>
    </source>
</evidence>
<dbReference type="Proteomes" id="UP000075374">
    <property type="component" value="Unassembled WGS sequence"/>
</dbReference>
<feature type="transmembrane region" description="Helical" evidence="10">
    <location>
        <begin position="325"/>
        <end position="349"/>
    </location>
</feature>
<evidence type="ECO:0000256" key="10">
    <source>
        <dbReference type="SAM" id="Phobius"/>
    </source>
</evidence>
<dbReference type="InterPro" id="IPR051327">
    <property type="entry name" value="MATE_MepA_subfamily"/>
</dbReference>
<evidence type="ECO:0000313" key="12">
    <source>
        <dbReference type="Proteomes" id="UP000075374"/>
    </source>
</evidence>
<name>A0A151AMX6_9CLOT</name>
<dbReference type="AlphaFoldDB" id="A0A151AMX6"/>
<evidence type="ECO:0000256" key="7">
    <source>
        <dbReference type="ARBA" id="ARBA00022989"/>
    </source>
</evidence>
<feature type="transmembrane region" description="Helical" evidence="10">
    <location>
        <begin position="15"/>
        <end position="36"/>
    </location>
</feature>
<keyword evidence="4" id="KW-0813">Transport</keyword>
<feature type="transmembrane region" description="Helical" evidence="10">
    <location>
        <begin position="241"/>
        <end position="264"/>
    </location>
</feature>
<dbReference type="PIRSF" id="PIRSF006603">
    <property type="entry name" value="DinF"/>
    <property type="match status" value="1"/>
</dbReference>
<feature type="transmembrane region" description="Helical" evidence="10">
    <location>
        <begin position="96"/>
        <end position="119"/>
    </location>
</feature>
<evidence type="ECO:0000256" key="1">
    <source>
        <dbReference type="ARBA" id="ARBA00004651"/>
    </source>
</evidence>
<dbReference type="PATRIC" id="fig|1121305.3.peg.1418"/>
<dbReference type="Pfam" id="PF01554">
    <property type="entry name" value="MatE"/>
    <property type="match status" value="2"/>
</dbReference>
<dbReference type="GO" id="GO:0005886">
    <property type="term" value="C:plasma membrane"/>
    <property type="evidence" value="ECO:0007669"/>
    <property type="project" value="UniProtKB-SubCell"/>
</dbReference>
<dbReference type="NCBIfam" id="TIGR00797">
    <property type="entry name" value="matE"/>
    <property type="match status" value="1"/>
</dbReference>
<dbReference type="GO" id="GO:0042910">
    <property type="term" value="F:xenobiotic transmembrane transporter activity"/>
    <property type="evidence" value="ECO:0007669"/>
    <property type="project" value="InterPro"/>
</dbReference>
<dbReference type="EMBL" id="LTBB01000006">
    <property type="protein sequence ID" value="KYH28973.1"/>
    <property type="molecule type" value="Genomic_DNA"/>
</dbReference>
<protein>
    <recommendedName>
        <fullName evidence="3">Multidrug export protein MepA</fullName>
    </recommendedName>
</protein>
<keyword evidence="8 10" id="KW-0472">Membrane</keyword>
<dbReference type="CDD" id="cd13143">
    <property type="entry name" value="MATE_MepA_like"/>
    <property type="match status" value="1"/>
</dbReference>
<keyword evidence="9" id="KW-0046">Antibiotic resistance</keyword>
<keyword evidence="5" id="KW-1003">Cell membrane</keyword>
<comment type="caution">
    <text evidence="11">The sequence shown here is derived from an EMBL/GenBank/DDBJ whole genome shotgun (WGS) entry which is preliminary data.</text>
</comment>
<dbReference type="InterPro" id="IPR002528">
    <property type="entry name" value="MATE_fam"/>
</dbReference>
<reference evidence="11 12" key="1">
    <citation type="submission" date="2016-02" db="EMBL/GenBank/DDBJ databases">
        <title>Genome sequence of Clostridium colicanis DSM 13634.</title>
        <authorList>
            <person name="Poehlein A."/>
            <person name="Daniel R."/>
        </authorList>
    </citation>
    <scope>NUCLEOTIDE SEQUENCE [LARGE SCALE GENOMIC DNA]</scope>
    <source>
        <strain evidence="11 12">DSM 13634</strain>
    </source>
</reference>
<dbReference type="GO" id="GO:0015297">
    <property type="term" value="F:antiporter activity"/>
    <property type="evidence" value="ECO:0007669"/>
    <property type="project" value="InterPro"/>
</dbReference>
<comment type="subcellular location">
    <subcellularLocation>
        <location evidence="1">Cell membrane</location>
        <topology evidence="1">Multi-pass membrane protein</topology>
    </subcellularLocation>
</comment>
<dbReference type="InterPro" id="IPR045070">
    <property type="entry name" value="MATE_MepA-like"/>
</dbReference>
<dbReference type="InterPro" id="IPR048279">
    <property type="entry name" value="MdtK-like"/>
</dbReference>
<comment type="similarity">
    <text evidence="2">Belongs to the multi antimicrobial extrusion (MATE) (TC 2.A.66.1) family. MepA subfamily.</text>
</comment>
<feature type="transmembrane region" description="Helical" evidence="10">
    <location>
        <begin position="172"/>
        <end position="193"/>
    </location>
</feature>
<dbReference type="RefSeq" id="WP_061858267.1">
    <property type="nucleotide sequence ID" value="NZ_LTBB01000006.1"/>
</dbReference>
<evidence type="ECO:0000256" key="5">
    <source>
        <dbReference type="ARBA" id="ARBA00022475"/>
    </source>
</evidence>
<proteinExistence type="inferred from homology"/>
<dbReference type="GO" id="GO:0046677">
    <property type="term" value="P:response to antibiotic"/>
    <property type="evidence" value="ECO:0007669"/>
    <property type="project" value="UniProtKB-KW"/>
</dbReference>
<evidence type="ECO:0000313" key="11">
    <source>
        <dbReference type="EMBL" id="KYH28973.1"/>
    </source>
</evidence>
<dbReference type="PANTHER" id="PTHR43823:SF3">
    <property type="entry name" value="MULTIDRUG EXPORT PROTEIN MEPA"/>
    <property type="match status" value="1"/>
</dbReference>
<keyword evidence="12" id="KW-1185">Reference proteome</keyword>
<organism evidence="11 12">
    <name type="scientific">Clostridium colicanis DSM 13634</name>
    <dbReference type="NCBI Taxonomy" id="1121305"/>
    <lineage>
        <taxon>Bacteria</taxon>
        <taxon>Bacillati</taxon>
        <taxon>Bacillota</taxon>
        <taxon>Clostridia</taxon>
        <taxon>Eubacteriales</taxon>
        <taxon>Clostridiaceae</taxon>
        <taxon>Clostridium</taxon>
    </lineage>
</organism>
<feature type="transmembrane region" description="Helical" evidence="10">
    <location>
        <begin position="139"/>
        <end position="160"/>
    </location>
</feature>
<keyword evidence="6 10" id="KW-0812">Transmembrane</keyword>
<feature type="transmembrane region" description="Helical" evidence="10">
    <location>
        <begin position="56"/>
        <end position="75"/>
    </location>
</feature>
<dbReference type="PANTHER" id="PTHR43823">
    <property type="entry name" value="SPORULATION PROTEIN YKVU"/>
    <property type="match status" value="1"/>
</dbReference>
<evidence type="ECO:0000256" key="2">
    <source>
        <dbReference type="ARBA" id="ARBA00008417"/>
    </source>
</evidence>